<dbReference type="GeneID" id="25290744"/>
<sequence length="432" mass="47231">MGLFKSLKGKLDVGTDDPTQSSSQDQYNTWSTSQEKHRIFGRSDEDPQFSTSNTSHGRAGEGPYAPPPGPPPSQRRGQGGGQEFAPPPDPPPSHRQNQTYGGESVDGYAPPPGPPPSQRHHLPSSNNADGDEEFAPPPGPPPSQSPKDSNPPPYHDWTVIPDTALLPPPPPLPQDYSPTNNASYVSAARAHEWCMRHPVFTPSMPAPEIYATVARGEMALEKPPPALTGRGFTLRREGGLTSSTWRIKTGPTQQDAVTMSSLPMYFAAVDNPARTRRQKTIYFEITVRGIANANSGVAIGFAAKPYPPWRLPGWHRASIGVHGDDGRRFVNDAWGGRDFVDAFQPHQTIGVGMTFSTQQVSGNTVKTSAFVTRDGRTDFERWRWEIDEERDERDEGVDGLMGEGDLYAAIGVFGGVEVDVKFRDGLDWRPEV</sequence>
<keyword evidence="8" id="KW-1185">Reference proteome</keyword>
<feature type="compositionally biased region" description="Pro residues" evidence="5">
    <location>
        <begin position="135"/>
        <end position="154"/>
    </location>
</feature>
<dbReference type="EMBL" id="KN847476">
    <property type="protein sequence ID" value="KIX08018.1"/>
    <property type="molecule type" value="Genomic_DNA"/>
</dbReference>
<evidence type="ECO:0000313" key="7">
    <source>
        <dbReference type="EMBL" id="KIX08018.1"/>
    </source>
</evidence>
<reference evidence="7 8" key="1">
    <citation type="submission" date="2015-01" db="EMBL/GenBank/DDBJ databases">
        <title>The Genome Sequence of Rhinocladiella mackenzie CBS 650.93.</title>
        <authorList>
            <consortium name="The Broad Institute Genomics Platform"/>
            <person name="Cuomo C."/>
            <person name="de Hoog S."/>
            <person name="Gorbushina A."/>
            <person name="Stielow B."/>
            <person name="Teixiera M."/>
            <person name="Abouelleil A."/>
            <person name="Chapman S.B."/>
            <person name="Priest M."/>
            <person name="Young S.K."/>
            <person name="Wortman J."/>
            <person name="Nusbaum C."/>
            <person name="Birren B."/>
        </authorList>
    </citation>
    <scope>NUCLEOTIDE SEQUENCE [LARGE SCALE GENOMIC DNA]</scope>
    <source>
        <strain evidence="7 8">CBS 650.93</strain>
    </source>
</reference>
<dbReference type="PANTHER" id="PTHR12864">
    <property type="entry name" value="RAN BINDING PROTEIN 9-RELATED"/>
    <property type="match status" value="1"/>
</dbReference>
<accession>A0A0D2HC72</accession>
<dbReference type="CDD" id="cd12910">
    <property type="entry name" value="SPRY_SSH4_like"/>
    <property type="match status" value="1"/>
</dbReference>
<dbReference type="VEuPathDB" id="FungiDB:Z518_02673"/>
<feature type="domain" description="SPRY" evidence="6">
    <location>
        <begin position="281"/>
        <end position="361"/>
    </location>
</feature>
<keyword evidence="2" id="KW-0812">Transmembrane</keyword>
<keyword evidence="4" id="KW-0472">Membrane</keyword>
<gene>
    <name evidence="7" type="ORF">Z518_02673</name>
</gene>
<dbReference type="OrthoDB" id="25503at2759"/>
<evidence type="ECO:0000256" key="4">
    <source>
        <dbReference type="ARBA" id="ARBA00023136"/>
    </source>
</evidence>
<dbReference type="InterPro" id="IPR035780">
    <property type="entry name" value="SPRY_Ssh4-like"/>
</dbReference>
<dbReference type="InterPro" id="IPR050618">
    <property type="entry name" value="Ubq-SigPath_Reg"/>
</dbReference>
<organism evidence="7 8">
    <name type="scientific">Rhinocladiella mackenziei CBS 650.93</name>
    <dbReference type="NCBI Taxonomy" id="1442369"/>
    <lineage>
        <taxon>Eukaryota</taxon>
        <taxon>Fungi</taxon>
        <taxon>Dikarya</taxon>
        <taxon>Ascomycota</taxon>
        <taxon>Pezizomycotina</taxon>
        <taxon>Eurotiomycetes</taxon>
        <taxon>Chaetothyriomycetidae</taxon>
        <taxon>Chaetothyriales</taxon>
        <taxon>Herpotrichiellaceae</taxon>
        <taxon>Rhinocladiella</taxon>
    </lineage>
</organism>
<evidence type="ECO:0000256" key="1">
    <source>
        <dbReference type="ARBA" id="ARBA00004370"/>
    </source>
</evidence>
<evidence type="ECO:0000256" key="3">
    <source>
        <dbReference type="ARBA" id="ARBA00022989"/>
    </source>
</evidence>
<dbReference type="Proteomes" id="UP000053617">
    <property type="component" value="Unassembled WGS sequence"/>
</dbReference>
<evidence type="ECO:0000259" key="6">
    <source>
        <dbReference type="Pfam" id="PF00622"/>
    </source>
</evidence>
<feature type="compositionally biased region" description="Polar residues" evidence="5">
    <location>
        <begin position="17"/>
        <end position="33"/>
    </location>
</feature>
<evidence type="ECO:0000256" key="2">
    <source>
        <dbReference type="ARBA" id="ARBA00022692"/>
    </source>
</evidence>
<dbReference type="GO" id="GO:0016020">
    <property type="term" value="C:membrane"/>
    <property type="evidence" value="ECO:0007669"/>
    <property type="project" value="UniProtKB-SubCell"/>
</dbReference>
<feature type="compositionally biased region" description="Basic and acidic residues" evidence="5">
    <location>
        <begin position="34"/>
        <end position="45"/>
    </location>
</feature>
<name>A0A0D2HC72_9EURO</name>
<dbReference type="InterPro" id="IPR003877">
    <property type="entry name" value="SPRY_dom"/>
</dbReference>
<dbReference type="AlphaFoldDB" id="A0A0D2HC72"/>
<proteinExistence type="predicted"/>
<protein>
    <recommendedName>
        <fullName evidence="6">SPRY domain-containing protein</fullName>
    </recommendedName>
</protein>
<dbReference type="STRING" id="1442369.A0A0D2HC72"/>
<dbReference type="HOGENOM" id="CLU_026654_0_0_1"/>
<comment type="subcellular location">
    <subcellularLocation>
        <location evidence="1">Membrane</location>
    </subcellularLocation>
</comment>
<feature type="region of interest" description="Disordered" evidence="5">
    <location>
        <begin position="1"/>
        <end position="178"/>
    </location>
</feature>
<dbReference type="InterPro" id="IPR043136">
    <property type="entry name" value="B30.2/SPRY_sf"/>
</dbReference>
<dbReference type="Pfam" id="PF00622">
    <property type="entry name" value="SPRY"/>
    <property type="match status" value="1"/>
</dbReference>
<dbReference type="RefSeq" id="XP_013275154.1">
    <property type="nucleotide sequence ID" value="XM_013419700.1"/>
</dbReference>
<evidence type="ECO:0000313" key="8">
    <source>
        <dbReference type="Proteomes" id="UP000053617"/>
    </source>
</evidence>
<feature type="compositionally biased region" description="Pro residues" evidence="5">
    <location>
        <begin position="64"/>
        <end position="73"/>
    </location>
</feature>
<keyword evidence="3" id="KW-1133">Transmembrane helix</keyword>
<dbReference type="Gene3D" id="2.60.120.920">
    <property type="match status" value="1"/>
</dbReference>
<evidence type="ECO:0000256" key="5">
    <source>
        <dbReference type="SAM" id="MobiDB-lite"/>
    </source>
</evidence>